<keyword evidence="8" id="KW-1185">Reference proteome</keyword>
<comment type="similarity">
    <text evidence="1 4">Belongs to the D-isomer specific 2-hydroxyacid dehydrogenase family.</text>
</comment>
<gene>
    <name evidence="7" type="ORF">YK48G_26270</name>
</gene>
<dbReference type="PROSITE" id="PS00065">
    <property type="entry name" value="D_2_HYDROXYACID_DH_1"/>
    <property type="match status" value="1"/>
</dbReference>
<dbReference type="Pfam" id="PF02826">
    <property type="entry name" value="2-Hacid_dh_C"/>
    <property type="match status" value="1"/>
</dbReference>
<dbReference type="InterPro" id="IPR036291">
    <property type="entry name" value="NAD(P)-bd_dom_sf"/>
</dbReference>
<evidence type="ECO:0000259" key="6">
    <source>
        <dbReference type="Pfam" id="PF02826"/>
    </source>
</evidence>
<dbReference type="InterPro" id="IPR029752">
    <property type="entry name" value="D-isomer_DH_CS1"/>
</dbReference>
<accession>A0ABQ3W1Y3</accession>
<dbReference type="PANTHER" id="PTHR43026">
    <property type="entry name" value="2-HYDROXYACID DEHYDROGENASE HOMOLOG 1-RELATED"/>
    <property type="match status" value="1"/>
</dbReference>
<organism evidence="7 8">
    <name type="scientific">Lentilactobacillus fungorum</name>
    <dbReference type="NCBI Taxonomy" id="2201250"/>
    <lineage>
        <taxon>Bacteria</taxon>
        <taxon>Bacillati</taxon>
        <taxon>Bacillota</taxon>
        <taxon>Bacilli</taxon>
        <taxon>Lactobacillales</taxon>
        <taxon>Lactobacillaceae</taxon>
        <taxon>Lentilactobacillus</taxon>
    </lineage>
</organism>
<dbReference type="PANTHER" id="PTHR43026:SF1">
    <property type="entry name" value="2-HYDROXYACID DEHYDROGENASE HOMOLOG 1-RELATED"/>
    <property type="match status" value="1"/>
</dbReference>
<dbReference type="Gene3D" id="3.40.50.720">
    <property type="entry name" value="NAD(P)-binding Rossmann-like Domain"/>
    <property type="match status" value="2"/>
</dbReference>
<dbReference type="Pfam" id="PF00389">
    <property type="entry name" value="2-Hacid_dh"/>
    <property type="match status" value="1"/>
</dbReference>
<reference evidence="7 8" key="1">
    <citation type="journal article" date="2021" name="Int. J. Syst. Evol. Microbiol.">
        <title>Lentilactobacillus fungorum sp. nov., isolated from spent mushroom substrates.</title>
        <authorList>
            <person name="Tohno M."/>
            <person name="Tanizawa Y."/>
            <person name="Kojima Y."/>
            <person name="Sakamoto M."/>
            <person name="Ohkuma M."/>
            <person name="Kobayashi H."/>
        </authorList>
    </citation>
    <scope>NUCLEOTIDE SEQUENCE [LARGE SCALE GENOMIC DNA]</scope>
    <source>
        <strain evidence="7 8">YK48G</strain>
    </source>
</reference>
<dbReference type="InterPro" id="IPR006140">
    <property type="entry name" value="D-isomer_DH_NAD-bd"/>
</dbReference>
<feature type="domain" description="D-isomer specific 2-hydroxyacid dehydrogenase NAD-binding" evidence="6">
    <location>
        <begin position="111"/>
        <end position="299"/>
    </location>
</feature>
<sequence length="331" mass="36947">MKFIAYNVRDDEIPFIEKWGKDHQIEVAYTTTTLTPETIEEAKGYDGISGLQTIAYTKELFIAFRKLGIKYLALRNVGVDNLDLQAAADNGVKITNVPAYSPESIAEFAVTMALFLSRKVGYMQQQLRQKQEFHFSPDFMGRLISEQTVGIVGTGRIGQHAIRLFKGLGAKVIAYDKYPIKDTHGEFHYTTSFQDLVRQSDIISLHMPATPDNYHEFNHETFELMKNTALFINTARGSIVDTADLIFALQSGEIAGAGIDTIENESADLQDSRSTKQVTDADVIKLSMMPNVLITPHSAFHTTRSVMNMVNISMDHLKAMVEGKPVSDIVD</sequence>
<evidence type="ECO:0000256" key="2">
    <source>
        <dbReference type="ARBA" id="ARBA00023002"/>
    </source>
</evidence>
<feature type="domain" description="D-isomer specific 2-hydroxyacid dehydrogenase catalytic" evidence="5">
    <location>
        <begin position="7"/>
        <end position="330"/>
    </location>
</feature>
<keyword evidence="2 4" id="KW-0560">Oxidoreductase</keyword>
<evidence type="ECO:0000259" key="5">
    <source>
        <dbReference type="Pfam" id="PF00389"/>
    </source>
</evidence>
<dbReference type="InterPro" id="IPR029753">
    <property type="entry name" value="D-isomer_DH_CS"/>
</dbReference>
<evidence type="ECO:0000313" key="8">
    <source>
        <dbReference type="Proteomes" id="UP000604765"/>
    </source>
</evidence>
<dbReference type="RefSeq" id="WP_203631169.1">
    <property type="nucleotide sequence ID" value="NZ_BNJR01000021.1"/>
</dbReference>
<dbReference type="Proteomes" id="UP000604765">
    <property type="component" value="Unassembled WGS sequence"/>
</dbReference>
<dbReference type="InterPro" id="IPR006139">
    <property type="entry name" value="D-isomer_2_OHA_DH_cat_dom"/>
</dbReference>
<dbReference type="PROSITE" id="PS00671">
    <property type="entry name" value="D_2_HYDROXYACID_DH_3"/>
    <property type="match status" value="1"/>
</dbReference>
<dbReference type="EMBL" id="BNJR01000021">
    <property type="protein sequence ID" value="GHP15202.1"/>
    <property type="molecule type" value="Genomic_DNA"/>
</dbReference>
<keyword evidence="3" id="KW-0520">NAD</keyword>
<comment type="caution">
    <text evidence="7">The sequence shown here is derived from an EMBL/GenBank/DDBJ whole genome shotgun (WGS) entry which is preliminary data.</text>
</comment>
<protein>
    <submittedName>
        <fullName evidence="7">Lactate dehydrogenase</fullName>
    </submittedName>
</protein>
<evidence type="ECO:0000313" key="7">
    <source>
        <dbReference type="EMBL" id="GHP15202.1"/>
    </source>
</evidence>
<proteinExistence type="inferred from homology"/>
<name>A0ABQ3W1Y3_9LACO</name>
<dbReference type="InterPro" id="IPR058205">
    <property type="entry name" value="D-LDH-like"/>
</dbReference>
<dbReference type="SUPFAM" id="SSF52283">
    <property type="entry name" value="Formate/glycerate dehydrogenase catalytic domain-like"/>
    <property type="match status" value="1"/>
</dbReference>
<dbReference type="SUPFAM" id="SSF51735">
    <property type="entry name" value="NAD(P)-binding Rossmann-fold domains"/>
    <property type="match status" value="1"/>
</dbReference>
<evidence type="ECO:0000256" key="1">
    <source>
        <dbReference type="ARBA" id="ARBA00005854"/>
    </source>
</evidence>
<dbReference type="CDD" id="cd12186">
    <property type="entry name" value="LDH"/>
    <property type="match status" value="1"/>
</dbReference>
<evidence type="ECO:0000256" key="3">
    <source>
        <dbReference type="ARBA" id="ARBA00023027"/>
    </source>
</evidence>
<evidence type="ECO:0000256" key="4">
    <source>
        <dbReference type="RuleBase" id="RU003719"/>
    </source>
</evidence>